<dbReference type="InterPro" id="IPR039422">
    <property type="entry name" value="MarR/SlyA-like"/>
</dbReference>
<evidence type="ECO:0000313" key="4">
    <source>
        <dbReference type="Proteomes" id="UP001500449"/>
    </source>
</evidence>
<evidence type="ECO:0000313" key="3">
    <source>
        <dbReference type="EMBL" id="GAA1834507.1"/>
    </source>
</evidence>
<dbReference type="PROSITE" id="PS50995">
    <property type="entry name" value="HTH_MARR_2"/>
    <property type="match status" value="1"/>
</dbReference>
<dbReference type="SMART" id="SM00347">
    <property type="entry name" value="HTH_MARR"/>
    <property type="match status" value="1"/>
</dbReference>
<dbReference type="InterPro" id="IPR000835">
    <property type="entry name" value="HTH_MarR-typ"/>
</dbReference>
<reference evidence="3 4" key="1">
    <citation type="journal article" date="2019" name="Int. J. Syst. Evol. Microbiol.">
        <title>The Global Catalogue of Microorganisms (GCM) 10K type strain sequencing project: providing services to taxonomists for standard genome sequencing and annotation.</title>
        <authorList>
            <consortium name="The Broad Institute Genomics Platform"/>
            <consortium name="The Broad Institute Genome Sequencing Center for Infectious Disease"/>
            <person name="Wu L."/>
            <person name="Ma J."/>
        </authorList>
    </citation>
    <scope>NUCLEOTIDE SEQUENCE [LARGE SCALE GENOMIC DNA]</scope>
    <source>
        <strain evidence="3 4">JCM 16009</strain>
    </source>
</reference>
<proteinExistence type="predicted"/>
<dbReference type="Proteomes" id="UP001500449">
    <property type="component" value="Unassembled WGS sequence"/>
</dbReference>
<name>A0ABN2MQ74_9PSEU</name>
<gene>
    <name evidence="3" type="ORF">GCM10009836_10960</name>
</gene>
<dbReference type="SUPFAM" id="SSF46785">
    <property type="entry name" value="Winged helix' DNA-binding domain"/>
    <property type="match status" value="1"/>
</dbReference>
<dbReference type="PANTHER" id="PTHR33164">
    <property type="entry name" value="TRANSCRIPTIONAL REGULATOR, MARR FAMILY"/>
    <property type="match status" value="1"/>
</dbReference>
<protein>
    <recommendedName>
        <fullName evidence="2">HTH marR-type domain-containing protein</fullName>
    </recommendedName>
</protein>
<dbReference type="PANTHER" id="PTHR33164:SF43">
    <property type="entry name" value="HTH-TYPE TRANSCRIPTIONAL REPRESSOR YETL"/>
    <property type="match status" value="1"/>
</dbReference>
<dbReference type="InterPro" id="IPR036388">
    <property type="entry name" value="WH-like_DNA-bd_sf"/>
</dbReference>
<organism evidence="3 4">
    <name type="scientific">Pseudonocardia ailaonensis</name>
    <dbReference type="NCBI Taxonomy" id="367279"/>
    <lineage>
        <taxon>Bacteria</taxon>
        <taxon>Bacillati</taxon>
        <taxon>Actinomycetota</taxon>
        <taxon>Actinomycetes</taxon>
        <taxon>Pseudonocardiales</taxon>
        <taxon>Pseudonocardiaceae</taxon>
        <taxon>Pseudonocardia</taxon>
    </lineage>
</organism>
<accession>A0ABN2MQ74</accession>
<evidence type="ECO:0000259" key="2">
    <source>
        <dbReference type="PROSITE" id="PS50995"/>
    </source>
</evidence>
<dbReference type="EMBL" id="BAAAQK010000003">
    <property type="protein sequence ID" value="GAA1834507.1"/>
    <property type="molecule type" value="Genomic_DNA"/>
</dbReference>
<evidence type="ECO:0000256" key="1">
    <source>
        <dbReference type="SAM" id="MobiDB-lite"/>
    </source>
</evidence>
<feature type="region of interest" description="Disordered" evidence="1">
    <location>
        <begin position="1"/>
        <end position="20"/>
    </location>
</feature>
<comment type="caution">
    <text evidence="3">The sequence shown here is derived from an EMBL/GenBank/DDBJ whole genome shotgun (WGS) entry which is preliminary data.</text>
</comment>
<keyword evidence="4" id="KW-1185">Reference proteome</keyword>
<dbReference type="InterPro" id="IPR036390">
    <property type="entry name" value="WH_DNA-bd_sf"/>
</dbReference>
<dbReference type="Gene3D" id="1.10.10.10">
    <property type="entry name" value="Winged helix-like DNA-binding domain superfamily/Winged helix DNA-binding domain"/>
    <property type="match status" value="1"/>
</dbReference>
<feature type="domain" description="HTH marR-type" evidence="2">
    <location>
        <begin position="29"/>
        <end position="165"/>
    </location>
</feature>
<sequence>MREEERGNGRMPAQRSAEGAALTEHAMLAARVGERLHRLSMDATRLVDVYARRRGMRSGDVHALLAIRLAELGGEPATPGDLSHTQLLTSGAVTGLVDRLVRSGMVRREPDAVDRRRVRLRVSDGGLTVAGELMEMLGARTDGVASAFSIAELSAVERFLGEVGIATTTMLWALEAPDVGRSPN</sequence>
<dbReference type="Pfam" id="PF12802">
    <property type="entry name" value="MarR_2"/>
    <property type="match status" value="1"/>
</dbReference>